<evidence type="ECO:0000256" key="9">
    <source>
        <dbReference type="ARBA" id="ARBA00022989"/>
    </source>
</evidence>
<evidence type="ECO:0000256" key="6">
    <source>
        <dbReference type="ARBA" id="ARBA00022679"/>
    </source>
</evidence>
<keyword evidence="6" id="KW-0808">Transferase</keyword>
<organism evidence="16 17">
    <name type="scientific">Polyodon spathula</name>
    <name type="common">North American paddlefish</name>
    <name type="synonym">Squalus spathula</name>
    <dbReference type="NCBI Taxonomy" id="7913"/>
    <lineage>
        <taxon>Eukaryota</taxon>
        <taxon>Metazoa</taxon>
        <taxon>Chordata</taxon>
        <taxon>Craniata</taxon>
        <taxon>Vertebrata</taxon>
        <taxon>Euteleostomi</taxon>
        <taxon>Actinopterygii</taxon>
        <taxon>Chondrostei</taxon>
        <taxon>Acipenseriformes</taxon>
        <taxon>Polyodontidae</taxon>
        <taxon>Polyodon</taxon>
    </lineage>
</organism>
<gene>
    <name evidence="16" type="primary">Mgat5b_1</name>
    <name evidence="16" type="ORF">GTO93_0002782</name>
</gene>
<feature type="domain" description="Glycosyltransferase family 18 catalytic" evidence="15">
    <location>
        <begin position="195"/>
        <end position="756"/>
    </location>
</feature>
<evidence type="ECO:0000313" key="17">
    <source>
        <dbReference type="Proteomes" id="UP001166093"/>
    </source>
</evidence>
<feature type="transmembrane region" description="Helical" evidence="14">
    <location>
        <begin position="39"/>
        <end position="58"/>
    </location>
</feature>
<comment type="subcellular location">
    <subcellularLocation>
        <location evidence="1">Golgi apparatus membrane</location>
        <topology evidence="1">Single-pass type II membrane protein</topology>
    </subcellularLocation>
</comment>
<dbReference type="Proteomes" id="UP001166093">
    <property type="component" value="Unassembled WGS sequence"/>
</dbReference>
<dbReference type="EMBL" id="JAAWVQ010043769">
    <property type="protein sequence ID" value="MBN3274757.1"/>
    <property type="molecule type" value="Genomic_DNA"/>
</dbReference>
<keyword evidence="12" id="KW-0325">Glycoprotein</keyword>
<evidence type="ECO:0000256" key="10">
    <source>
        <dbReference type="ARBA" id="ARBA00023034"/>
    </source>
</evidence>
<evidence type="ECO:0000256" key="2">
    <source>
        <dbReference type="ARBA" id="ARBA00004922"/>
    </source>
</evidence>
<name>A0ABS2XKJ9_POLSP</name>
<keyword evidence="10" id="KW-0333">Golgi apparatus</keyword>
<comment type="similarity">
    <text evidence="3">Belongs to the glycosyltransferase 18 family.</text>
</comment>
<accession>A0ABS2XKJ9</accession>
<comment type="pathway">
    <text evidence="2">Protein modification; protein glycosylation.</text>
</comment>
<evidence type="ECO:0000259" key="15">
    <source>
        <dbReference type="Pfam" id="PF15024"/>
    </source>
</evidence>
<evidence type="ECO:0000256" key="8">
    <source>
        <dbReference type="ARBA" id="ARBA00022968"/>
    </source>
</evidence>
<dbReference type="InterPro" id="IPR026116">
    <property type="entry name" value="GT18_cat"/>
</dbReference>
<keyword evidence="11 14" id="KW-0472">Membrane</keyword>
<keyword evidence="5" id="KW-0328">Glycosyltransferase</keyword>
<evidence type="ECO:0000256" key="5">
    <source>
        <dbReference type="ARBA" id="ARBA00022676"/>
    </source>
</evidence>
<comment type="catalytic activity">
    <reaction evidence="13">
        <text>N(4)-{beta-D-GlcNAc-(1-&gt;2)-[beta-D-GlcNAc-(1-&gt;4)]-alpha-D-Man-(1-&gt;3)-[beta-D-GlcNAc-(1-&gt;2)-alpha-D-Man-(1-&gt;6)]-beta-D-Man-(1-&gt;4)-beta-D-GlcNAc-(1-&gt;4)-beta-D-GlcNAc}-L-asparaginyl-[protein] + UDP-N-acetyl-alpha-D-glucosamine = N(4)-{beta-D-GlcNAc-(1-&gt;2)-[beta-D-GlcNAc-(1-&gt;4)]-alpha-D-Man-(1-&gt;3)-[beta-D-GlcNAc-(1-&gt;2)-[beta-D-GlcNAc-(1-&gt;6)]-alpha-D-Man-(1-&gt;6)]-beta-D-Man-(1-&gt;4)-beta-D-GlcNAc-(1-&gt;4)-beta-D-GlcNAc}-L-asparaginyl-[protein] + UDP + H(+)</text>
        <dbReference type="Rhea" id="RHEA:16921"/>
        <dbReference type="Rhea" id="RHEA-COMP:14374"/>
        <dbReference type="Rhea" id="RHEA-COMP:14377"/>
        <dbReference type="ChEBI" id="CHEBI:15378"/>
        <dbReference type="ChEBI" id="CHEBI:57705"/>
        <dbReference type="ChEBI" id="CHEBI:58223"/>
        <dbReference type="ChEBI" id="CHEBI:139507"/>
        <dbReference type="ChEBI" id="CHEBI:139510"/>
        <dbReference type="EC" id="2.4.1.155"/>
    </reaction>
</comment>
<evidence type="ECO:0000313" key="16">
    <source>
        <dbReference type="EMBL" id="MBN3274757.1"/>
    </source>
</evidence>
<keyword evidence="8" id="KW-0735">Signal-anchor</keyword>
<keyword evidence="17" id="KW-1185">Reference proteome</keyword>
<reference evidence="16" key="1">
    <citation type="journal article" date="2021" name="Cell">
        <title>Tracing the genetic footprints of vertebrate landing in non-teleost ray-finned fishes.</title>
        <authorList>
            <person name="Bi X."/>
            <person name="Wang K."/>
            <person name="Yang L."/>
            <person name="Pan H."/>
            <person name="Jiang H."/>
            <person name="Wei Q."/>
            <person name="Fang M."/>
            <person name="Yu H."/>
            <person name="Zhu C."/>
            <person name="Cai Y."/>
            <person name="He Y."/>
            <person name="Gan X."/>
            <person name="Zeng H."/>
            <person name="Yu D."/>
            <person name="Zhu Y."/>
            <person name="Jiang H."/>
            <person name="Qiu Q."/>
            <person name="Yang H."/>
            <person name="Zhang Y.E."/>
            <person name="Wang W."/>
            <person name="Zhu M."/>
            <person name="He S."/>
            <person name="Zhang G."/>
        </authorList>
    </citation>
    <scope>NUCLEOTIDE SEQUENCE</scope>
    <source>
        <strain evidence="16">Pddl_001</strain>
    </source>
</reference>
<feature type="non-terminal residue" evidence="16">
    <location>
        <position position="771"/>
    </location>
</feature>
<keyword evidence="7 14" id="KW-0812">Transmembrane</keyword>
<dbReference type="Pfam" id="PF15024">
    <property type="entry name" value="Glyco_transf_18"/>
    <property type="match status" value="1"/>
</dbReference>
<dbReference type="InterPro" id="IPR052105">
    <property type="entry name" value="MGAT5_Glycosyltransferase"/>
</dbReference>
<dbReference type="PANTHER" id="PTHR15075">
    <property type="entry name" value="ALPHA-MANNOSIDE BETA-1,6-N-ACETYLGLUCOSAMINYLTRANSFERASE"/>
    <property type="match status" value="1"/>
</dbReference>
<comment type="caution">
    <text evidence="16">The sequence shown here is derived from an EMBL/GenBank/DDBJ whole genome shotgun (WGS) entry which is preliminary data.</text>
</comment>
<evidence type="ECO:0000256" key="13">
    <source>
        <dbReference type="ARBA" id="ARBA00048243"/>
    </source>
</evidence>
<dbReference type="PANTHER" id="PTHR15075:SF7">
    <property type="entry name" value="ALPHA-1,6-MANNOSYL-GLYCOPROTEIN 6-BETA-N-ACETYLGLUCOSAMINYLTRANSFERASE"/>
    <property type="match status" value="1"/>
</dbReference>
<evidence type="ECO:0000256" key="12">
    <source>
        <dbReference type="ARBA" id="ARBA00023180"/>
    </source>
</evidence>
<evidence type="ECO:0000256" key="3">
    <source>
        <dbReference type="ARBA" id="ARBA00007477"/>
    </source>
</evidence>
<dbReference type="EC" id="2.4.1.155" evidence="4"/>
<sequence>MSYFIYKVIKSSYLLTGQMSVSLSTAQQVHSAHARSVRVCLVLCVLLSALTLVLQNLWIPEGSEEQFPGKPGASEALPQHGVRKLALRLETLSSQIQALKRDNIPGRLDSLAETLQLLQKDHESSMHSVQKDLVMVWEKLDTLLKKSLAGGDTPTSTPFTGMLDSEVCKIPNDPAFPLCAGKVEFLRARWRSDPCYAHYGVDGGACSILAYLSNREDFCPSLPGRNISQRPDKTRPKEGKEEAVIRSDLTPLLELIGSGRGPAVRFMRSRIERLAGRWAQAGVRIREKLHHKPQAQLKVLLHPGVLAGGAGERFGELSERGGPLGELVQWSDVATALFILGHKVTFSTTLPELHRVIGAPPGKGSCPIQVPLPFDLLYTDYHGLAQLQACMGLSFNQYRCRFRVLDSFGTEPAFNQGEYSQLHGYSTAWGSWELQPRQYMTMFPHTPDNSFMGFVSEELGLGLEEEVQERKEPNMAVVYGKQDYMWQGKESYLEAISQVMKIHGTVYQETDSPPRIPGYVLNHGLLSQDQLLELLKRAKLFIGLGFPYEGPAPLEAIALGCVFLQPRFDPAHTPQNSNFYRGKPTTRQVRSQHPYAEDFIGKPYVWTVDMSNSTEVQEAVRTILHSQLRPFTPYEFTREGMLERVFAYISHQDFCSRSPKPWPPENTLLARLGSLGESCTAVCLQAALVCEPAHFRLLNKPDAFSSLGLNCSSTSVEVNHLLPAYNERAQQCSLQREGLLFSCAGSDNSHKRLCPCRRYQPGQVALCEGCL</sequence>
<evidence type="ECO:0000256" key="11">
    <source>
        <dbReference type="ARBA" id="ARBA00023136"/>
    </source>
</evidence>
<evidence type="ECO:0000256" key="4">
    <source>
        <dbReference type="ARBA" id="ARBA00012671"/>
    </source>
</evidence>
<evidence type="ECO:0000256" key="14">
    <source>
        <dbReference type="SAM" id="Phobius"/>
    </source>
</evidence>
<evidence type="ECO:0000256" key="1">
    <source>
        <dbReference type="ARBA" id="ARBA00004323"/>
    </source>
</evidence>
<proteinExistence type="inferred from homology"/>
<keyword evidence="9 14" id="KW-1133">Transmembrane helix</keyword>
<protein>
    <recommendedName>
        <fullName evidence="4">alpha-1,6-mannosyl-glycoprotein 6-beta-N-acetylglucosaminyltransferase</fullName>
        <ecNumber evidence="4">2.4.1.155</ecNumber>
    </recommendedName>
</protein>
<feature type="non-terminal residue" evidence="16">
    <location>
        <position position="1"/>
    </location>
</feature>
<evidence type="ECO:0000256" key="7">
    <source>
        <dbReference type="ARBA" id="ARBA00022692"/>
    </source>
</evidence>